<organism evidence="3 4">
    <name type="scientific">Cloacibacillus porcorum</name>
    <dbReference type="NCBI Taxonomy" id="1197717"/>
    <lineage>
        <taxon>Bacteria</taxon>
        <taxon>Thermotogati</taxon>
        <taxon>Synergistota</taxon>
        <taxon>Synergistia</taxon>
        <taxon>Synergistales</taxon>
        <taxon>Synergistaceae</taxon>
        <taxon>Cloacibacillus</taxon>
    </lineage>
</organism>
<dbReference type="RefSeq" id="WP_066744149.1">
    <property type="nucleotide sequence ID" value="NZ_CP016757.1"/>
</dbReference>
<keyword evidence="1" id="KW-0175">Coiled coil</keyword>
<dbReference type="Proteomes" id="UP000093044">
    <property type="component" value="Chromosome"/>
</dbReference>
<dbReference type="OrthoDB" id="3911at2"/>
<keyword evidence="4" id="KW-1185">Reference proteome</keyword>
<evidence type="ECO:0000313" key="3">
    <source>
        <dbReference type="EMBL" id="ANZ44728.1"/>
    </source>
</evidence>
<name>A0A1B2I417_9BACT</name>
<proteinExistence type="predicted"/>
<dbReference type="EMBL" id="CP016757">
    <property type="protein sequence ID" value="ANZ44728.1"/>
    <property type="molecule type" value="Genomic_DNA"/>
</dbReference>
<dbReference type="AlphaFoldDB" id="A0A1B2I417"/>
<protein>
    <submittedName>
        <fullName evidence="3">Uncharacterized protein</fullName>
    </submittedName>
</protein>
<reference evidence="3" key="1">
    <citation type="submission" date="2016-08" db="EMBL/GenBank/DDBJ databases">
        <title>Complete genome of Cloacibacillus porcorum.</title>
        <authorList>
            <person name="Looft T."/>
            <person name="Bayles D.O."/>
            <person name="Alt D.P."/>
        </authorList>
    </citation>
    <scope>NUCLEOTIDE SEQUENCE [LARGE SCALE GENOMIC DNA]</scope>
    <source>
        <strain evidence="3">CL-84</strain>
    </source>
</reference>
<feature type="signal peptide" evidence="2">
    <location>
        <begin position="1"/>
        <end position="23"/>
    </location>
</feature>
<dbReference type="GeneID" id="83057454"/>
<feature type="coiled-coil region" evidence="1">
    <location>
        <begin position="208"/>
        <end position="249"/>
    </location>
</feature>
<dbReference type="KEGG" id="cpor:BED41_06265"/>
<sequence length="249" mass="28709">MKKISLLVASLLLLMAMPLTANADAFDQVMQRWTKKQLFQSDMDGNLAVKAIYYSAEYMEAYIQSEAKKNLWTESETEDFKYKFLTALNLNETIPIYIEFVNNGPTMHLGPFDNMVSLRIKNKTYKPIEYDKRFNFGFQGQKDGLVFFPRYDVKTGKDLLEGVKSVRLEFKPAISPILDGKAPFYIWDIAKDDPDKLYQGSTAARMETDRLIKRLERLRKDKADEESKLASINSEIATIQARLDELAKQ</sequence>
<evidence type="ECO:0000313" key="4">
    <source>
        <dbReference type="Proteomes" id="UP000093044"/>
    </source>
</evidence>
<evidence type="ECO:0000256" key="1">
    <source>
        <dbReference type="SAM" id="Coils"/>
    </source>
</evidence>
<keyword evidence="2" id="KW-0732">Signal</keyword>
<feature type="chain" id="PRO_5008538884" evidence="2">
    <location>
        <begin position="24"/>
        <end position="249"/>
    </location>
</feature>
<evidence type="ECO:0000256" key="2">
    <source>
        <dbReference type="SAM" id="SignalP"/>
    </source>
</evidence>
<accession>A0A1B2I417</accession>
<gene>
    <name evidence="3" type="ORF">BED41_06265</name>
</gene>